<comment type="caution">
    <text evidence="1">The sequence shown here is derived from an EMBL/GenBank/DDBJ whole genome shotgun (WGS) entry which is preliminary data.</text>
</comment>
<sequence length="64" mass="6984">MPLHFSSSILPTNPDQPCFSQFGCDLTSLTLTNLFLLLPTAHQTTPILSSSLTLQYPALHLPAM</sequence>
<proteinExistence type="predicted"/>
<dbReference type="EMBL" id="VSRR010018227">
    <property type="protein sequence ID" value="MPC61114.1"/>
    <property type="molecule type" value="Genomic_DNA"/>
</dbReference>
<keyword evidence="2" id="KW-1185">Reference proteome</keyword>
<evidence type="ECO:0000313" key="1">
    <source>
        <dbReference type="EMBL" id="MPC61114.1"/>
    </source>
</evidence>
<dbReference type="AlphaFoldDB" id="A0A5B7GWY2"/>
<name>A0A5B7GWY2_PORTR</name>
<dbReference type="Proteomes" id="UP000324222">
    <property type="component" value="Unassembled WGS sequence"/>
</dbReference>
<reference evidence="1 2" key="1">
    <citation type="submission" date="2019-05" db="EMBL/GenBank/DDBJ databases">
        <title>Another draft genome of Portunus trituberculatus and its Hox gene families provides insights of decapod evolution.</title>
        <authorList>
            <person name="Jeong J.-H."/>
            <person name="Song I."/>
            <person name="Kim S."/>
            <person name="Choi T."/>
            <person name="Kim D."/>
            <person name="Ryu S."/>
            <person name="Kim W."/>
        </authorList>
    </citation>
    <scope>NUCLEOTIDE SEQUENCE [LARGE SCALE GENOMIC DNA]</scope>
    <source>
        <tissue evidence="1">Muscle</tissue>
    </source>
</reference>
<accession>A0A5B7GWY2</accession>
<organism evidence="1 2">
    <name type="scientific">Portunus trituberculatus</name>
    <name type="common">Swimming crab</name>
    <name type="synonym">Neptunus trituberculatus</name>
    <dbReference type="NCBI Taxonomy" id="210409"/>
    <lineage>
        <taxon>Eukaryota</taxon>
        <taxon>Metazoa</taxon>
        <taxon>Ecdysozoa</taxon>
        <taxon>Arthropoda</taxon>
        <taxon>Crustacea</taxon>
        <taxon>Multicrustacea</taxon>
        <taxon>Malacostraca</taxon>
        <taxon>Eumalacostraca</taxon>
        <taxon>Eucarida</taxon>
        <taxon>Decapoda</taxon>
        <taxon>Pleocyemata</taxon>
        <taxon>Brachyura</taxon>
        <taxon>Eubrachyura</taxon>
        <taxon>Portunoidea</taxon>
        <taxon>Portunidae</taxon>
        <taxon>Portuninae</taxon>
        <taxon>Portunus</taxon>
    </lineage>
</organism>
<protein>
    <submittedName>
        <fullName evidence="1">Uncharacterized protein</fullName>
    </submittedName>
</protein>
<evidence type="ECO:0000313" key="2">
    <source>
        <dbReference type="Proteomes" id="UP000324222"/>
    </source>
</evidence>
<gene>
    <name evidence="1" type="ORF">E2C01_055177</name>
</gene>